<dbReference type="GO" id="GO:0000395">
    <property type="term" value="P:mRNA 5'-splice site recognition"/>
    <property type="evidence" value="ECO:0007669"/>
    <property type="project" value="InterPro"/>
</dbReference>
<protein>
    <recommendedName>
        <fullName evidence="8">Matrin-type domain-containing protein</fullName>
    </recommendedName>
</protein>
<accession>A4RSN6</accession>
<keyword evidence="7" id="KW-0687">Ribonucleoprotein</keyword>
<reference evidence="9 10" key="1">
    <citation type="journal article" date="2007" name="Proc. Natl. Acad. Sci. U.S.A.">
        <title>The tiny eukaryote Ostreococcus provides genomic insights into the paradox of plankton speciation.</title>
        <authorList>
            <person name="Palenik B."/>
            <person name="Grimwood J."/>
            <person name="Aerts A."/>
            <person name="Rouze P."/>
            <person name="Salamov A."/>
            <person name="Putnam N."/>
            <person name="Dupont C."/>
            <person name="Jorgensen R."/>
            <person name="Derelle E."/>
            <person name="Rombauts S."/>
            <person name="Zhou K."/>
            <person name="Otillar R."/>
            <person name="Merchant S.S."/>
            <person name="Podell S."/>
            <person name="Gaasterland T."/>
            <person name="Napoli C."/>
            <person name="Gendler K."/>
            <person name="Manuell A."/>
            <person name="Tai V."/>
            <person name="Vallon O."/>
            <person name="Piganeau G."/>
            <person name="Jancek S."/>
            <person name="Heijde M."/>
            <person name="Jabbari K."/>
            <person name="Bowler C."/>
            <person name="Lohr M."/>
            <person name="Robbens S."/>
            <person name="Werner G."/>
            <person name="Dubchak I."/>
            <person name="Pazour G.J."/>
            <person name="Ren Q."/>
            <person name="Paulsen I."/>
            <person name="Delwiche C."/>
            <person name="Schmutz J."/>
            <person name="Rokhsar D."/>
            <person name="Van de Peer Y."/>
            <person name="Moreau H."/>
            <person name="Grigoriev I.V."/>
        </authorList>
    </citation>
    <scope>NUCLEOTIDE SEQUENCE [LARGE SCALE GENOMIC DNA]</scope>
    <source>
        <strain evidence="9 10">CCE9901</strain>
    </source>
</reference>
<dbReference type="PANTHER" id="PTHR31148">
    <property type="entry name" value="U1 SMALL NUCLEAR RIBONUCLEOPROTEIN C"/>
    <property type="match status" value="1"/>
</dbReference>
<evidence type="ECO:0000259" key="8">
    <source>
        <dbReference type="PROSITE" id="PS50171"/>
    </source>
</evidence>
<dbReference type="InterPro" id="IPR000690">
    <property type="entry name" value="Matrin/U1-C_Znf_C2H2"/>
</dbReference>
<evidence type="ECO:0000313" key="9">
    <source>
        <dbReference type="EMBL" id="ABO94751.1"/>
    </source>
</evidence>
<evidence type="ECO:0000256" key="3">
    <source>
        <dbReference type="ARBA" id="ARBA00022771"/>
    </source>
</evidence>
<gene>
    <name evidence="9" type="primary">SnRnpU1</name>
    <name evidence="9" type="ORF">OSTLU_119635</name>
</gene>
<dbReference type="GO" id="GO:0008270">
    <property type="term" value="F:zinc ion binding"/>
    <property type="evidence" value="ECO:0007669"/>
    <property type="project" value="UniProtKB-KW"/>
</dbReference>
<dbReference type="RefSeq" id="XP_001416458.1">
    <property type="nucleotide sequence ID" value="XM_001416421.1"/>
</dbReference>
<evidence type="ECO:0000256" key="5">
    <source>
        <dbReference type="ARBA" id="ARBA00022884"/>
    </source>
</evidence>
<name>A4RSN6_OSTLU</name>
<evidence type="ECO:0000313" key="10">
    <source>
        <dbReference type="Proteomes" id="UP000001568"/>
    </source>
</evidence>
<dbReference type="STRING" id="436017.A4RSN6"/>
<sequence length="53" mass="6199">MARYYCDYCNAHLTHDSATVRKQHNSGFKHKANVRAYYAQFLIAPTKTARELH</sequence>
<dbReference type="Gene3D" id="3.30.160.60">
    <property type="entry name" value="Classic Zinc Finger"/>
    <property type="match status" value="1"/>
</dbReference>
<dbReference type="eggNOG" id="KOG3454">
    <property type="taxonomic scope" value="Eukaryota"/>
</dbReference>
<evidence type="ECO:0000256" key="1">
    <source>
        <dbReference type="ARBA" id="ARBA00004123"/>
    </source>
</evidence>
<dbReference type="SUPFAM" id="SSF57667">
    <property type="entry name" value="beta-beta-alpha zinc fingers"/>
    <property type="match status" value="1"/>
</dbReference>
<evidence type="ECO:0000256" key="6">
    <source>
        <dbReference type="ARBA" id="ARBA00023242"/>
    </source>
</evidence>
<dbReference type="InterPro" id="IPR036236">
    <property type="entry name" value="Znf_C2H2_sf"/>
</dbReference>
<comment type="subcellular location">
    <subcellularLocation>
        <location evidence="1">Nucleus</location>
    </subcellularLocation>
</comment>
<keyword evidence="3" id="KW-0863">Zinc-finger</keyword>
<dbReference type="KEGG" id="olu:OSTLU_119635"/>
<dbReference type="PROSITE" id="PS50171">
    <property type="entry name" value="ZF_MATRIN"/>
    <property type="match status" value="1"/>
</dbReference>
<keyword evidence="5" id="KW-0694">RNA-binding</keyword>
<dbReference type="PANTHER" id="PTHR31148:SF1">
    <property type="entry name" value="U1 SMALL NUCLEAR RIBONUCLEOPROTEIN C"/>
    <property type="match status" value="1"/>
</dbReference>
<keyword evidence="10" id="KW-1185">Reference proteome</keyword>
<evidence type="ECO:0000256" key="7">
    <source>
        <dbReference type="ARBA" id="ARBA00023274"/>
    </source>
</evidence>
<dbReference type="GeneID" id="5000256"/>
<dbReference type="HOGENOM" id="CLU_206138_0_0_1"/>
<dbReference type="SMART" id="SM00451">
    <property type="entry name" value="ZnF_U1"/>
    <property type="match status" value="1"/>
</dbReference>
<organism evidence="9 10">
    <name type="scientific">Ostreococcus lucimarinus (strain CCE9901)</name>
    <dbReference type="NCBI Taxonomy" id="436017"/>
    <lineage>
        <taxon>Eukaryota</taxon>
        <taxon>Viridiplantae</taxon>
        <taxon>Chlorophyta</taxon>
        <taxon>Mamiellophyceae</taxon>
        <taxon>Mamiellales</taxon>
        <taxon>Bathycoccaceae</taxon>
        <taxon>Ostreococcus</taxon>
    </lineage>
</organism>
<evidence type="ECO:0000256" key="2">
    <source>
        <dbReference type="ARBA" id="ARBA00022723"/>
    </source>
</evidence>
<keyword evidence="4" id="KW-0862">Zinc</keyword>
<dbReference type="EMBL" id="CP000582">
    <property type="protein sequence ID" value="ABO94751.1"/>
    <property type="molecule type" value="Genomic_DNA"/>
</dbReference>
<dbReference type="Proteomes" id="UP000001568">
    <property type="component" value="Chromosome 2"/>
</dbReference>
<evidence type="ECO:0000256" key="4">
    <source>
        <dbReference type="ARBA" id="ARBA00022833"/>
    </source>
</evidence>
<dbReference type="AlphaFoldDB" id="A4RSN6"/>
<keyword evidence="2" id="KW-0479">Metal-binding</keyword>
<dbReference type="InterPro" id="IPR003604">
    <property type="entry name" value="Matrin/U1-like-C_Znf_C2H2"/>
</dbReference>
<dbReference type="Gramene" id="ABO94751">
    <property type="protein sequence ID" value="ABO94751"/>
    <property type="gene ID" value="OSTLU_119635"/>
</dbReference>
<dbReference type="InterPro" id="IPR017340">
    <property type="entry name" value="U1_snRNP-C"/>
</dbReference>
<keyword evidence="6" id="KW-0539">Nucleus</keyword>
<dbReference type="OMA" id="GFKHKAN"/>
<dbReference type="GO" id="GO:0030627">
    <property type="term" value="F:pre-mRNA 5'-splice site binding"/>
    <property type="evidence" value="ECO:0007669"/>
    <property type="project" value="InterPro"/>
</dbReference>
<dbReference type="OrthoDB" id="76567at2759"/>
<dbReference type="Pfam" id="PF06220">
    <property type="entry name" value="zf-U1"/>
    <property type="match status" value="1"/>
</dbReference>
<dbReference type="GO" id="GO:0005685">
    <property type="term" value="C:U1 snRNP"/>
    <property type="evidence" value="ECO:0007669"/>
    <property type="project" value="InterPro"/>
</dbReference>
<feature type="domain" description="Matrin-type" evidence="8">
    <location>
        <begin position="4"/>
        <end position="36"/>
    </location>
</feature>
<proteinExistence type="predicted"/>
<dbReference type="InterPro" id="IPR013085">
    <property type="entry name" value="U1-CZ_Znf_C2H2"/>
</dbReference>